<protein>
    <submittedName>
        <fullName evidence="4">TPR domain protein</fullName>
    </submittedName>
</protein>
<dbReference type="HOGENOM" id="CLU_412143_0_0_12"/>
<keyword evidence="1" id="KW-0677">Repeat</keyword>
<dbReference type="InterPro" id="IPR051012">
    <property type="entry name" value="CellSynth/LPSAsmb/PSIAsmb"/>
</dbReference>
<feature type="repeat" description="TPR" evidence="3">
    <location>
        <begin position="260"/>
        <end position="293"/>
    </location>
</feature>
<proteinExistence type="predicted"/>
<feature type="repeat" description="TPR" evidence="3">
    <location>
        <begin position="158"/>
        <end position="191"/>
    </location>
</feature>
<evidence type="ECO:0000256" key="2">
    <source>
        <dbReference type="ARBA" id="ARBA00022803"/>
    </source>
</evidence>
<evidence type="ECO:0000313" key="5">
    <source>
        <dbReference type="Proteomes" id="UP000001296"/>
    </source>
</evidence>
<dbReference type="SMART" id="SM00028">
    <property type="entry name" value="TPR"/>
    <property type="match status" value="9"/>
</dbReference>
<name>E0RSD7_WINT6</name>
<dbReference type="SUPFAM" id="SSF48452">
    <property type="entry name" value="TPR-like"/>
    <property type="match status" value="1"/>
</dbReference>
<keyword evidence="2 3" id="KW-0802">TPR repeat</keyword>
<dbReference type="PANTHER" id="PTHR45586">
    <property type="entry name" value="TPR REPEAT-CONTAINING PROTEIN PA4667"/>
    <property type="match status" value="1"/>
</dbReference>
<evidence type="ECO:0000256" key="3">
    <source>
        <dbReference type="PROSITE-ProRule" id="PRU00339"/>
    </source>
</evidence>
<feature type="repeat" description="TPR" evidence="3">
    <location>
        <begin position="22"/>
        <end position="55"/>
    </location>
</feature>
<evidence type="ECO:0000256" key="1">
    <source>
        <dbReference type="ARBA" id="ARBA00022737"/>
    </source>
</evidence>
<dbReference type="Pfam" id="PF12895">
    <property type="entry name" value="ANAPC3"/>
    <property type="match status" value="1"/>
</dbReference>
<evidence type="ECO:0000313" key="4">
    <source>
        <dbReference type="EMBL" id="ADN01924.1"/>
    </source>
</evidence>
<dbReference type="KEGG" id="sta:STHERM_c09780"/>
<dbReference type="PaxDb" id="665571-STHERM_c09780"/>
<dbReference type="AlphaFoldDB" id="E0RSD7"/>
<dbReference type="InterPro" id="IPR011990">
    <property type="entry name" value="TPR-like_helical_dom_sf"/>
</dbReference>
<dbReference type="Pfam" id="PF13432">
    <property type="entry name" value="TPR_16"/>
    <property type="match status" value="1"/>
</dbReference>
<feature type="repeat" description="TPR" evidence="3">
    <location>
        <begin position="56"/>
        <end position="89"/>
    </location>
</feature>
<dbReference type="eggNOG" id="COG0457">
    <property type="taxonomic scope" value="Bacteria"/>
</dbReference>
<organism evidence="4 5">
    <name type="scientific">Winmispira thermophila (strain ATCC 49972 / DSM 6192 / RI 19.B1)</name>
    <name type="common">Spirochaeta thermophila</name>
    <dbReference type="NCBI Taxonomy" id="665571"/>
    <lineage>
        <taxon>Bacteria</taxon>
        <taxon>Pseudomonadati</taxon>
        <taxon>Spirochaetota</taxon>
        <taxon>Spirochaetia</taxon>
        <taxon>Winmispirales</taxon>
        <taxon>Winmispiraceae</taxon>
        <taxon>Winmispira</taxon>
    </lineage>
</organism>
<accession>E0RSD7</accession>
<dbReference type="InterPro" id="IPR019734">
    <property type="entry name" value="TPR_rpt"/>
</dbReference>
<gene>
    <name evidence="4" type="ordered locus">STHERM_c09780</name>
</gene>
<dbReference type="Pfam" id="PF14559">
    <property type="entry name" value="TPR_19"/>
    <property type="match status" value="1"/>
</dbReference>
<dbReference type="Gene3D" id="1.25.40.10">
    <property type="entry name" value="Tetratricopeptide repeat domain"/>
    <property type="match status" value="2"/>
</dbReference>
<dbReference type="PROSITE" id="PS50005">
    <property type="entry name" value="TPR"/>
    <property type="match status" value="4"/>
</dbReference>
<reference key="1">
    <citation type="submission" date="2009-08" db="EMBL/GenBank/DDBJ databases">
        <title>The genome sequence of Spirochaeta thermophila DSM6192.</title>
        <authorList>
            <person name="Angelov A."/>
            <person name="Mientus M."/>
            <person name="Wittenberg S."/>
            <person name="Lehmann R."/>
            <person name="Liesegang H."/>
            <person name="Daniel R."/>
            <person name="Liebl W."/>
        </authorList>
    </citation>
    <scope>NUCLEOTIDE SEQUENCE</scope>
    <source>
        <strain>DSM 6192</strain>
    </source>
</reference>
<dbReference type="PANTHER" id="PTHR45586:SF1">
    <property type="entry name" value="LIPOPOLYSACCHARIDE ASSEMBLY PROTEIN B"/>
    <property type="match status" value="1"/>
</dbReference>
<dbReference type="EMBL" id="CP001698">
    <property type="protein sequence ID" value="ADN01924.1"/>
    <property type="molecule type" value="Genomic_DNA"/>
</dbReference>
<sequence length="654" mass="74711">MRYRLFLLFMLIVSPLAGEETSLQLFRQGEEARIQEDYHRAIELYQQAIQKNPAFVQAYKGLAEAYFSLGQYEVALAGAEKAKSLDPRSTDNHLLYARCLLALGRLEEAERIYRDILSREPQNVEAGMGIAELSLARGQVASALREYERTLRMFPEHKKILTILAFLYEYRGERDKAASYLEEALRLYPSDPEVHLLAASSHLRKEEWDEAEREARRALTLDENAVEASYLLAQVATGKGRFQEALDHLDGFLGARPDSREGWYLKGVILDRLDRPEESLRAFREVLERYPDDEVARYAMERILLERFPVSAPERRAAAGYHFTRAREYAEKFYFRRAYHFLRRGLRLFPYDAGANLEFAELQRRMGFPHKYVDRLEFMVSSGIADQHVEDRLEVARRMLEEDVPSRWGVNPFDLTPPSIGILVGLSSRSTDLHPFSLPYLLAGLRFALGVDERLTVKVEDDHPLSWEEAFGRARGDGADFFLLLDCVETDRVVEWRARLYLGSSGLLKKEFRIRKYGNDRLKESLLRVAEEVSAAVPLYGTIADRRFSSVLLNIGRVHGVEEGMEFVVLDPATVRLEGVSGGFTWDPEGVLGRVKVEAVSDLVSEGSLTLSSIYDRVNRGDMVVVPPVAEAEEEQPPAPPDPLLYRIFQLFFP</sequence>
<dbReference type="RefSeq" id="WP_013313765.1">
    <property type="nucleotide sequence ID" value="NC_014484.1"/>
</dbReference>
<dbReference type="Proteomes" id="UP000001296">
    <property type="component" value="Chromosome"/>
</dbReference>
<reference evidence="4 5" key="2">
    <citation type="journal article" date="2010" name="J. Bacteriol.">
        <title>Genome sequence of the polysaccharide-degrading, thermophilic anaerobe Spirochaeta thermophila DSM 6192.</title>
        <authorList>
            <person name="Angelov A."/>
            <person name="Liebl S."/>
            <person name="Ballschmiter M."/>
            <person name="Bomeke M."/>
            <person name="Lehmann R."/>
            <person name="Liesegang H."/>
            <person name="Daniel R."/>
            <person name="Liebl W."/>
        </authorList>
    </citation>
    <scope>NUCLEOTIDE SEQUENCE [LARGE SCALE GENOMIC DNA]</scope>
    <source>
        <strain evidence="5">ATCC 49972 / DSM 6192 / RI 19.B1</strain>
    </source>
</reference>